<organism evidence="2 3">
    <name type="scientific">Lasius platythorax</name>
    <dbReference type="NCBI Taxonomy" id="488582"/>
    <lineage>
        <taxon>Eukaryota</taxon>
        <taxon>Metazoa</taxon>
        <taxon>Ecdysozoa</taxon>
        <taxon>Arthropoda</taxon>
        <taxon>Hexapoda</taxon>
        <taxon>Insecta</taxon>
        <taxon>Pterygota</taxon>
        <taxon>Neoptera</taxon>
        <taxon>Endopterygota</taxon>
        <taxon>Hymenoptera</taxon>
        <taxon>Apocrita</taxon>
        <taxon>Aculeata</taxon>
        <taxon>Formicoidea</taxon>
        <taxon>Formicidae</taxon>
        <taxon>Formicinae</taxon>
        <taxon>Lasius</taxon>
        <taxon>Lasius</taxon>
    </lineage>
</organism>
<name>A0AAV2NSY4_9HYME</name>
<feature type="compositionally biased region" description="Polar residues" evidence="1">
    <location>
        <begin position="39"/>
        <end position="50"/>
    </location>
</feature>
<accession>A0AAV2NSY4</accession>
<feature type="region of interest" description="Disordered" evidence="1">
    <location>
        <begin position="24"/>
        <end position="50"/>
    </location>
</feature>
<dbReference type="EMBL" id="OZ034827">
    <property type="protein sequence ID" value="CAL1683634.1"/>
    <property type="molecule type" value="Genomic_DNA"/>
</dbReference>
<proteinExistence type="predicted"/>
<sequence>MFSTTDRPCSFECVSIYLQGKTRKLRKSEQESEGRETMENPNCRTKLSRNQVPGNPRAFKYFGTIAKANYVADIGTDVAL</sequence>
<gene>
    <name evidence="2" type="ORF">LPLAT_LOCUS9325</name>
</gene>
<reference evidence="2" key="1">
    <citation type="submission" date="2024-04" db="EMBL/GenBank/DDBJ databases">
        <authorList>
            <consortium name="Molecular Ecology Group"/>
        </authorList>
    </citation>
    <scope>NUCLEOTIDE SEQUENCE</scope>
</reference>
<keyword evidence="3" id="KW-1185">Reference proteome</keyword>
<dbReference type="AlphaFoldDB" id="A0AAV2NSY4"/>
<evidence type="ECO:0000313" key="2">
    <source>
        <dbReference type="EMBL" id="CAL1683634.1"/>
    </source>
</evidence>
<evidence type="ECO:0000313" key="3">
    <source>
        <dbReference type="Proteomes" id="UP001497644"/>
    </source>
</evidence>
<protein>
    <submittedName>
        <fullName evidence="2">Uncharacterized protein</fullName>
    </submittedName>
</protein>
<evidence type="ECO:0000256" key="1">
    <source>
        <dbReference type="SAM" id="MobiDB-lite"/>
    </source>
</evidence>
<dbReference type="Proteomes" id="UP001497644">
    <property type="component" value="Chromosome 4"/>
</dbReference>
<feature type="compositionally biased region" description="Basic and acidic residues" evidence="1">
    <location>
        <begin position="27"/>
        <end position="38"/>
    </location>
</feature>